<name>A0A0M2NIH6_9FIRM</name>
<proteinExistence type="predicted"/>
<evidence type="ECO:0000256" key="7">
    <source>
        <dbReference type="ARBA" id="ARBA00023136"/>
    </source>
</evidence>
<gene>
    <name evidence="9" type="ORF">CHK_2300</name>
</gene>
<dbReference type="Pfam" id="PF02653">
    <property type="entry name" value="BPD_transp_2"/>
    <property type="match status" value="1"/>
</dbReference>
<accession>A0A0M2NIH6</accession>
<protein>
    <submittedName>
        <fullName evidence="9">Ribose ABC transport system, permease protein RbsC</fullName>
    </submittedName>
</protein>
<keyword evidence="7 8" id="KW-0472">Membrane</keyword>
<dbReference type="STRING" id="270498.CHK_2300"/>
<dbReference type="InterPro" id="IPR001851">
    <property type="entry name" value="ABC_transp_permease"/>
</dbReference>
<feature type="transmembrane region" description="Helical" evidence="8">
    <location>
        <begin position="107"/>
        <end position="127"/>
    </location>
</feature>
<dbReference type="GO" id="GO:0022857">
    <property type="term" value="F:transmembrane transporter activity"/>
    <property type="evidence" value="ECO:0007669"/>
    <property type="project" value="InterPro"/>
</dbReference>
<evidence type="ECO:0000313" key="10">
    <source>
        <dbReference type="Proteomes" id="UP000034076"/>
    </source>
</evidence>
<keyword evidence="3" id="KW-1003">Cell membrane</keyword>
<evidence type="ECO:0000256" key="3">
    <source>
        <dbReference type="ARBA" id="ARBA00022475"/>
    </source>
</evidence>
<keyword evidence="5 8" id="KW-0812">Transmembrane</keyword>
<reference evidence="9 10" key="1">
    <citation type="submission" date="2015-04" db="EMBL/GenBank/DDBJ databases">
        <title>Draft genome sequence of bacteremic isolate Catabacter hongkongensis type strain HKU16T.</title>
        <authorList>
            <person name="Lau S.K."/>
            <person name="Teng J.L."/>
            <person name="Huang Y."/>
            <person name="Curreem S.O."/>
            <person name="Tsui S.K."/>
            <person name="Woo P.C."/>
        </authorList>
    </citation>
    <scope>NUCLEOTIDE SEQUENCE [LARGE SCALE GENOMIC DNA]</scope>
    <source>
        <strain evidence="9 10">HKU16</strain>
    </source>
</reference>
<keyword evidence="2" id="KW-0813">Transport</keyword>
<keyword evidence="6 8" id="KW-1133">Transmembrane helix</keyword>
<dbReference type="Proteomes" id="UP000034076">
    <property type="component" value="Unassembled WGS sequence"/>
</dbReference>
<evidence type="ECO:0000256" key="6">
    <source>
        <dbReference type="ARBA" id="ARBA00022989"/>
    </source>
</evidence>
<organism evidence="9 10">
    <name type="scientific">Christensenella hongkongensis</name>
    <dbReference type="NCBI Taxonomy" id="270498"/>
    <lineage>
        <taxon>Bacteria</taxon>
        <taxon>Bacillati</taxon>
        <taxon>Bacillota</taxon>
        <taxon>Clostridia</taxon>
        <taxon>Christensenellales</taxon>
        <taxon>Christensenellaceae</taxon>
        <taxon>Christensenella</taxon>
    </lineage>
</organism>
<feature type="transmembrane region" description="Helical" evidence="8">
    <location>
        <begin position="263"/>
        <end position="293"/>
    </location>
</feature>
<evidence type="ECO:0000313" key="9">
    <source>
        <dbReference type="EMBL" id="KKI50237.1"/>
    </source>
</evidence>
<dbReference type="PATRIC" id="fig|270498.16.peg.2051"/>
<feature type="transmembrane region" description="Helical" evidence="8">
    <location>
        <begin position="165"/>
        <end position="197"/>
    </location>
</feature>
<feature type="transmembrane region" description="Helical" evidence="8">
    <location>
        <begin position="65"/>
        <end position="95"/>
    </location>
</feature>
<evidence type="ECO:0000256" key="1">
    <source>
        <dbReference type="ARBA" id="ARBA00004651"/>
    </source>
</evidence>
<dbReference type="PANTHER" id="PTHR32196">
    <property type="entry name" value="ABC TRANSPORTER PERMEASE PROTEIN YPHD-RELATED-RELATED"/>
    <property type="match status" value="1"/>
</dbReference>
<feature type="transmembrane region" description="Helical" evidence="8">
    <location>
        <begin position="224"/>
        <end position="242"/>
    </location>
</feature>
<keyword evidence="4" id="KW-0997">Cell inner membrane</keyword>
<comment type="caution">
    <text evidence="9">The sequence shown here is derived from an EMBL/GenBank/DDBJ whole genome shotgun (WGS) entry which is preliminary data.</text>
</comment>
<feature type="transmembrane region" description="Helical" evidence="8">
    <location>
        <begin position="28"/>
        <end position="45"/>
    </location>
</feature>
<dbReference type="CDD" id="cd06579">
    <property type="entry name" value="TM_PBP1_transp_AraH_like"/>
    <property type="match status" value="1"/>
</dbReference>
<evidence type="ECO:0000256" key="4">
    <source>
        <dbReference type="ARBA" id="ARBA00022519"/>
    </source>
</evidence>
<evidence type="ECO:0000256" key="5">
    <source>
        <dbReference type="ARBA" id="ARBA00022692"/>
    </source>
</evidence>
<dbReference type="AlphaFoldDB" id="A0A0M2NIH6"/>
<evidence type="ECO:0000256" key="8">
    <source>
        <dbReference type="SAM" id="Phobius"/>
    </source>
</evidence>
<comment type="subcellular location">
    <subcellularLocation>
        <location evidence="1">Cell membrane</location>
        <topology evidence="1">Multi-pass membrane protein</topology>
    </subcellularLocation>
</comment>
<dbReference type="GO" id="GO:0005886">
    <property type="term" value="C:plasma membrane"/>
    <property type="evidence" value="ECO:0007669"/>
    <property type="project" value="UniProtKB-SubCell"/>
</dbReference>
<sequence length="331" mass="34478">MKAQVTLEKRNGLSGFGHTFMTGLKSKIGILIGLAALCVVLAILTDSFATSRNILSVLRQMSTNVFLACGMTMVIILGCIDLSVGSVIAVSACLCAGFITNNGMASIVAIPLAMGCGTLIGVFNGFVVSRTTIPSFIVTLATMNIGRGFVKVYTQNKTIMVNDDLFGFIGTGYFGAIPAPVVFMIIIIAITGLLLAYSKFGRHIYAVGDNKQAATYAGINAKKVTFVVFILAALFASFAGIISASRTFSGQFSVGDGAEMDAIAAVILGGTSMSGGVGTISGTIIGCLIIAILSNGMNLLAIDSSMQDIVKGIVILIAVTIDFLKKRNEKF</sequence>
<evidence type="ECO:0000256" key="2">
    <source>
        <dbReference type="ARBA" id="ARBA00022448"/>
    </source>
</evidence>
<keyword evidence="10" id="KW-1185">Reference proteome</keyword>
<dbReference type="EMBL" id="LAYJ01000112">
    <property type="protein sequence ID" value="KKI50237.1"/>
    <property type="molecule type" value="Genomic_DNA"/>
</dbReference>
<dbReference type="PANTHER" id="PTHR32196:SF21">
    <property type="entry name" value="ABC TRANSPORTER PERMEASE PROTEIN YPHD-RELATED"/>
    <property type="match status" value="1"/>
</dbReference>